<dbReference type="InterPro" id="IPR001173">
    <property type="entry name" value="Glyco_trans_2-like"/>
</dbReference>
<dbReference type="EMBL" id="BAMW01000007">
    <property type="protein sequence ID" value="GAN62484.1"/>
    <property type="molecule type" value="Genomic_DNA"/>
</dbReference>
<evidence type="ECO:0000256" key="3">
    <source>
        <dbReference type="ARBA" id="ARBA00022679"/>
    </source>
</evidence>
<feature type="domain" description="Glycosyltransferase 2-like" evidence="8">
    <location>
        <begin position="25"/>
        <end position="160"/>
    </location>
</feature>
<dbReference type="SUPFAM" id="SSF53448">
    <property type="entry name" value="Nucleotide-diphospho-sugar transferases"/>
    <property type="match status" value="1"/>
</dbReference>
<dbReference type="PANTHER" id="PTHR48090:SF1">
    <property type="entry name" value="PROPHAGE BACTOPRENOL GLUCOSYL TRANSFERASE HOMOLOG"/>
    <property type="match status" value="1"/>
</dbReference>
<evidence type="ECO:0000256" key="4">
    <source>
        <dbReference type="ARBA" id="ARBA00022692"/>
    </source>
</evidence>
<evidence type="ECO:0000313" key="12">
    <source>
        <dbReference type="Proteomes" id="UP000321104"/>
    </source>
</evidence>
<dbReference type="Proteomes" id="UP000321104">
    <property type="component" value="Unassembled WGS sequence"/>
</dbReference>
<keyword evidence="6 7" id="KW-0472">Membrane</keyword>
<dbReference type="PANTHER" id="PTHR48090">
    <property type="entry name" value="UNDECAPRENYL-PHOSPHATE 4-DEOXY-4-FORMAMIDO-L-ARABINOSE TRANSFERASE-RELATED"/>
    <property type="match status" value="1"/>
</dbReference>
<keyword evidence="11" id="KW-1185">Reference proteome</keyword>
<dbReference type="EMBL" id="BJXQ01000006">
    <property type="protein sequence ID" value="GEN03240.1"/>
    <property type="molecule type" value="Genomic_DNA"/>
</dbReference>
<keyword evidence="2" id="KW-0328">Glycosyltransferase</keyword>
<dbReference type="GO" id="GO:0016757">
    <property type="term" value="F:glycosyltransferase activity"/>
    <property type="evidence" value="ECO:0007669"/>
    <property type="project" value="UniProtKB-KW"/>
</dbReference>
<accession>A0A6N3T5K4</accession>
<dbReference type="RefSeq" id="WP_084593438.1">
    <property type="nucleotide sequence ID" value="NZ_BAMW01000007.1"/>
</dbReference>
<comment type="caution">
    <text evidence="10">The sequence shown here is derived from an EMBL/GenBank/DDBJ whole genome shotgun (WGS) entry which is preliminary data.</text>
</comment>
<sequence>MINNSNVFLDKKIENSISYHAEKLTVVVPCYNEQDVLQQAAATLEKQLDAMIEAGLVAAESCILFVDDGSRDDTWRLITELAGSSPMVQGLKLSRNVGHQNALLAGLAHVKDGPCISIDADLQDDVLTMSCMVEHYRQGCQVVYGIRQDRATDTLFKRNSAYLFYKVMALLGVETIENHADFRLLGSAARKAVLSFTEENLYLRGIVPLVGFKTASVYYARKPRAAGESKYPLLKMLALAARGITSFSVVPLRMIAVLGVAVFLFGILHSIWSVIDKLFFQPAVGWASLSSLICIIGGLQMLALGVVGEYIGCIYTEVKRRPRYFVEQTL</sequence>
<reference evidence="10 12" key="2">
    <citation type="submission" date="2019-07" db="EMBL/GenBank/DDBJ databases">
        <title>Whole genome shotgun sequence of Acetobacter indonesiensis NBRC 16471.</title>
        <authorList>
            <person name="Hosoyama A."/>
            <person name="Uohara A."/>
            <person name="Ohji S."/>
            <person name="Ichikawa N."/>
        </authorList>
    </citation>
    <scope>NUCLEOTIDE SEQUENCE [LARGE SCALE GENOMIC DNA]</scope>
    <source>
        <strain evidence="10 12">NBRC 16471</strain>
    </source>
</reference>
<evidence type="ECO:0000313" key="9">
    <source>
        <dbReference type="EMBL" id="GAN62484.1"/>
    </source>
</evidence>
<protein>
    <submittedName>
        <fullName evidence="10">Glycosyl transferase</fullName>
    </submittedName>
</protein>
<dbReference type="Proteomes" id="UP000032673">
    <property type="component" value="Unassembled WGS sequence"/>
</dbReference>
<gene>
    <name evidence="9" type="ORF">Abin_007_174</name>
    <name evidence="10" type="ORF">AIN02nite_12650</name>
</gene>
<keyword evidence="5 7" id="KW-1133">Transmembrane helix</keyword>
<evidence type="ECO:0000313" key="10">
    <source>
        <dbReference type="EMBL" id="GEN03240.1"/>
    </source>
</evidence>
<reference evidence="9 11" key="1">
    <citation type="submission" date="2012-11" db="EMBL/GenBank/DDBJ databases">
        <title>Whole genome sequence of Acetobacter indonesiensis 5H-1.</title>
        <authorList>
            <person name="Azuma Y."/>
            <person name="Higashiura N."/>
            <person name="Hirakawa H."/>
            <person name="Matsushita K."/>
        </authorList>
    </citation>
    <scope>NUCLEOTIDE SEQUENCE [LARGE SCALE GENOMIC DNA]</scope>
    <source>
        <strain evidence="9 11">5H-1</strain>
    </source>
</reference>
<dbReference type="InterPro" id="IPR050256">
    <property type="entry name" value="Glycosyltransferase_2"/>
</dbReference>
<keyword evidence="4 7" id="KW-0812">Transmembrane</keyword>
<evidence type="ECO:0000256" key="2">
    <source>
        <dbReference type="ARBA" id="ARBA00022676"/>
    </source>
</evidence>
<evidence type="ECO:0000313" key="11">
    <source>
        <dbReference type="Proteomes" id="UP000032673"/>
    </source>
</evidence>
<feature type="transmembrane region" description="Helical" evidence="7">
    <location>
        <begin position="284"/>
        <end position="311"/>
    </location>
</feature>
<dbReference type="GO" id="GO:0005886">
    <property type="term" value="C:plasma membrane"/>
    <property type="evidence" value="ECO:0007669"/>
    <property type="project" value="TreeGrafter"/>
</dbReference>
<dbReference type="Pfam" id="PF00535">
    <property type="entry name" value="Glycos_transf_2"/>
    <property type="match status" value="1"/>
</dbReference>
<evidence type="ECO:0000256" key="1">
    <source>
        <dbReference type="ARBA" id="ARBA00004141"/>
    </source>
</evidence>
<name>A0A6N3T5K4_9PROT</name>
<evidence type="ECO:0000256" key="6">
    <source>
        <dbReference type="ARBA" id="ARBA00023136"/>
    </source>
</evidence>
<evidence type="ECO:0000256" key="7">
    <source>
        <dbReference type="SAM" id="Phobius"/>
    </source>
</evidence>
<proteinExistence type="predicted"/>
<dbReference type="Gene3D" id="3.90.550.10">
    <property type="entry name" value="Spore Coat Polysaccharide Biosynthesis Protein SpsA, Chain A"/>
    <property type="match status" value="1"/>
</dbReference>
<organism evidence="10 12">
    <name type="scientific">Acetobacter indonesiensis</name>
    <dbReference type="NCBI Taxonomy" id="104101"/>
    <lineage>
        <taxon>Bacteria</taxon>
        <taxon>Pseudomonadati</taxon>
        <taxon>Pseudomonadota</taxon>
        <taxon>Alphaproteobacteria</taxon>
        <taxon>Acetobacterales</taxon>
        <taxon>Acetobacteraceae</taxon>
        <taxon>Acetobacter</taxon>
    </lineage>
</organism>
<dbReference type="AlphaFoldDB" id="A0A6N3T5K4"/>
<evidence type="ECO:0000259" key="8">
    <source>
        <dbReference type="Pfam" id="PF00535"/>
    </source>
</evidence>
<comment type="subcellular location">
    <subcellularLocation>
        <location evidence="1">Membrane</location>
        <topology evidence="1">Multi-pass membrane protein</topology>
    </subcellularLocation>
</comment>
<feature type="transmembrane region" description="Helical" evidence="7">
    <location>
        <begin position="252"/>
        <end position="272"/>
    </location>
</feature>
<keyword evidence="3 10" id="KW-0808">Transferase</keyword>
<evidence type="ECO:0000256" key="5">
    <source>
        <dbReference type="ARBA" id="ARBA00022989"/>
    </source>
</evidence>
<dbReference type="InterPro" id="IPR029044">
    <property type="entry name" value="Nucleotide-diphossugar_trans"/>
</dbReference>
<dbReference type="CDD" id="cd04187">
    <property type="entry name" value="DPM1_like_bac"/>
    <property type="match status" value="1"/>
</dbReference>